<protein>
    <submittedName>
        <fullName evidence="1">Uncharacterized protein</fullName>
    </submittedName>
</protein>
<keyword evidence="2" id="KW-1185">Reference proteome</keyword>
<dbReference type="Proteomes" id="UP001348817">
    <property type="component" value="Chromosome"/>
</dbReference>
<dbReference type="EMBL" id="AP025314">
    <property type="protein sequence ID" value="BDD10674.1"/>
    <property type="molecule type" value="Genomic_DNA"/>
</dbReference>
<organism evidence="1 2">
    <name type="scientific">Fulvitalea axinellae</name>
    <dbReference type="NCBI Taxonomy" id="1182444"/>
    <lineage>
        <taxon>Bacteria</taxon>
        <taxon>Pseudomonadati</taxon>
        <taxon>Bacteroidota</taxon>
        <taxon>Cytophagia</taxon>
        <taxon>Cytophagales</taxon>
        <taxon>Persicobacteraceae</taxon>
        <taxon>Fulvitalea</taxon>
    </lineage>
</organism>
<name>A0AAU9CW04_9BACT</name>
<dbReference type="AlphaFoldDB" id="A0AAU9CW04"/>
<gene>
    <name evidence="1" type="ORF">FUAX_31060</name>
</gene>
<sequence>MSIRPTKGNLTKLEDIFAESDFILRYEKGNFKSGYCVLKSQRVVVVNKYYSLDGKVNCLVDILKDLDFDTDKLNKDSLALLSKIRG</sequence>
<evidence type="ECO:0000313" key="2">
    <source>
        <dbReference type="Proteomes" id="UP001348817"/>
    </source>
</evidence>
<reference evidence="1 2" key="1">
    <citation type="submission" date="2021-12" db="EMBL/GenBank/DDBJ databases">
        <title>Genome sequencing of bacteria with rrn-lacking chromosome and rrn-plasmid.</title>
        <authorList>
            <person name="Anda M."/>
            <person name="Iwasaki W."/>
        </authorList>
    </citation>
    <scope>NUCLEOTIDE SEQUENCE [LARGE SCALE GENOMIC DNA]</scope>
    <source>
        <strain evidence="1 2">DSM 100852</strain>
    </source>
</reference>
<evidence type="ECO:0000313" key="1">
    <source>
        <dbReference type="EMBL" id="BDD10674.1"/>
    </source>
</evidence>
<dbReference type="RefSeq" id="WP_338392214.1">
    <property type="nucleotide sequence ID" value="NZ_AP025314.1"/>
</dbReference>
<proteinExistence type="predicted"/>
<accession>A0AAU9CW04</accession>
<dbReference type="KEGG" id="fax:FUAX_31060"/>